<comment type="subcellular location">
    <subcellularLocation>
        <location evidence="1 9">Cell inner membrane</location>
        <topology evidence="1 9">Single-pass membrane protein</topology>
    </subcellularLocation>
</comment>
<evidence type="ECO:0000313" key="11">
    <source>
        <dbReference type="EMBL" id="MCM8558199.1"/>
    </source>
</evidence>
<evidence type="ECO:0000256" key="6">
    <source>
        <dbReference type="ARBA" id="ARBA00022692"/>
    </source>
</evidence>
<accession>A0A9X2EMM7</accession>
<evidence type="ECO:0000256" key="5">
    <source>
        <dbReference type="ARBA" id="ARBA00022519"/>
    </source>
</evidence>
<keyword evidence="8 9" id="KW-0472">Membrane</keyword>
<feature type="domain" description="Type II secretion system protein GspI C-terminal" evidence="10">
    <location>
        <begin position="44"/>
        <end position="116"/>
    </location>
</feature>
<feature type="transmembrane region" description="Helical" evidence="9">
    <location>
        <begin position="12"/>
        <end position="30"/>
    </location>
</feature>
<dbReference type="SUPFAM" id="SSF54523">
    <property type="entry name" value="Pili subunits"/>
    <property type="match status" value="1"/>
</dbReference>
<reference evidence="11" key="1">
    <citation type="submission" date="2022-06" db="EMBL/GenBank/DDBJ databases">
        <title>Sphingomicrobium sedimins sp. nov., a marine bacterium isolated from tidal flat.</title>
        <authorList>
            <person name="Kim C.-H."/>
            <person name="Yoo Y."/>
            <person name="Kim J.-J."/>
        </authorList>
    </citation>
    <scope>NUCLEOTIDE SEQUENCE</scope>
    <source>
        <strain evidence="11">GRR-S6-50</strain>
    </source>
</reference>
<dbReference type="NCBIfam" id="TIGR02532">
    <property type="entry name" value="IV_pilin_GFxxxE"/>
    <property type="match status" value="1"/>
</dbReference>
<evidence type="ECO:0000256" key="4">
    <source>
        <dbReference type="ARBA" id="ARBA00022481"/>
    </source>
</evidence>
<proteinExistence type="inferred from homology"/>
<protein>
    <recommendedName>
        <fullName evidence="9">Type II secretion system protein I</fullName>
        <shortName evidence="9">T2SS minor pseudopilin I</shortName>
    </recommendedName>
</protein>
<evidence type="ECO:0000259" key="10">
    <source>
        <dbReference type="Pfam" id="PF02501"/>
    </source>
</evidence>
<organism evidence="11 12">
    <name type="scientific">Sphingomicrobium sediminis</name>
    <dbReference type="NCBI Taxonomy" id="2950949"/>
    <lineage>
        <taxon>Bacteria</taxon>
        <taxon>Pseudomonadati</taxon>
        <taxon>Pseudomonadota</taxon>
        <taxon>Alphaproteobacteria</taxon>
        <taxon>Sphingomonadales</taxon>
        <taxon>Sphingomonadaceae</taxon>
        <taxon>Sphingomicrobium</taxon>
    </lineage>
</organism>
<name>A0A9X2EMM7_9SPHN</name>
<dbReference type="InterPro" id="IPR010052">
    <property type="entry name" value="T2SS_protein-GspI"/>
</dbReference>
<dbReference type="Pfam" id="PF02501">
    <property type="entry name" value="T2SSI"/>
    <property type="match status" value="1"/>
</dbReference>
<evidence type="ECO:0000256" key="9">
    <source>
        <dbReference type="RuleBase" id="RU368030"/>
    </source>
</evidence>
<evidence type="ECO:0000256" key="3">
    <source>
        <dbReference type="ARBA" id="ARBA00022475"/>
    </source>
</evidence>
<dbReference type="GO" id="GO:0015627">
    <property type="term" value="C:type II protein secretion system complex"/>
    <property type="evidence" value="ECO:0007669"/>
    <property type="project" value="UniProtKB-UniRule"/>
</dbReference>
<dbReference type="RefSeq" id="WP_252114927.1">
    <property type="nucleotide sequence ID" value="NZ_JAMSHT010000001.1"/>
</dbReference>
<dbReference type="PANTHER" id="PTHR38779:SF2">
    <property type="entry name" value="TYPE II SECRETION SYSTEM PROTEIN I-RELATED"/>
    <property type="match status" value="1"/>
</dbReference>
<dbReference type="Proteomes" id="UP001155128">
    <property type="component" value="Unassembled WGS sequence"/>
</dbReference>
<comment type="similarity">
    <text evidence="2 9">Belongs to the GSP I family.</text>
</comment>
<dbReference type="NCBIfam" id="TIGR01707">
    <property type="entry name" value="gspI"/>
    <property type="match status" value="1"/>
</dbReference>
<dbReference type="PANTHER" id="PTHR38779">
    <property type="entry name" value="TYPE II SECRETION SYSTEM PROTEIN I-RELATED"/>
    <property type="match status" value="1"/>
</dbReference>
<keyword evidence="5 9" id="KW-0997">Cell inner membrane</keyword>
<evidence type="ECO:0000256" key="7">
    <source>
        <dbReference type="ARBA" id="ARBA00022989"/>
    </source>
</evidence>
<gene>
    <name evidence="11" type="primary">gspI</name>
    <name evidence="11" type="ORF">NDO55_10235</name>
</gene>
<evidence type="ECO:0000256" key="1">
    <source>
        <dbReference type="ARBA" id="ARBA00004377"/>
    </source>
</evidence>
<keyword evidence="4 9" id="KW-0488">Methylation</keyword>
<dbReference type="GO" id="GO:0015628">
    <property type="term" value="P:protein secretion by the type II secretion system"/>
    <property type="evidence" value="ECO:0007669"/>
    <property type="project" value="UniProtKB-UniRule"/>
</dbReference>
<dbReference type="InterPro" id="IPR003413">
    <property type="entry name" value="T2SS_GspI_C"/>
</dbReference>
<keyword evidence="12" id="KW-1185">Reference proteome</keyword>
<comment type="PTM">
    <text evidence="9">Cleaved by prepilin peptidase.</text>
</comment>
<keyword evidence="3" id="KW-1003">Cell membrane</keyword>
<dbReference type="GO" id="GO:0005886">
    <property type="term" value="C:plasma membrane"/>
    <property type="evidence" value="ECO:0007669"/>
    <property type="project" value="UniProtKB-SubCell"/>
</dbReference>
<evidence type="ECO:0000313" key="12">
    <source>
        <dbReference type="Proteomes" id="UP001155128"/>
    </source>
</evidence>
<dbReference type="EMBL" id="JAMSHT010000001">
    <property type="protein sequence ID" value="MCM8558199.1"/>
    <property type="molecule type" value="Genomic_DNA"/>
</dbReference>
<dbReference type="InterPro" id="IPR045584">
    <property type="entry name" value="Pilin-like"/>
</dbReference>
<dbReference type="Pfam" id="PF07963">
    <property type="entry name" value="N_methyl"/>
    <property type="match status" value="1"/>
</dbReference>
<keyword evidence="7 9" id="KW-1133">Transmembrane helix</keyword>
<comment type="subunit">
    <text evidence="9">Type II secretion is composed of four main components: the outer membrane complex, the inner membrane complex, the cytoplasmic secretion ATPase and the periplasm-spanning pseudopilus.</text>
</comment>
<evidence type="ECO:0000256" key="2">
    <source>
        <dbReference type="ARBA" id="ARBA00008358"/>
    </source>
</evidence>
<dbReference type="Gene3D" id="3.30.1300.30">
    <property type="entry name" value="GSPII I/J protein-like"/>
    <property type="match status" value="1"/>
</dbReference>
<sequence length="121" mass="12762">MRVPADQKGFTLIEMLVALSVFSIAALALLRIDAYAVGTAANLTENGMARLVARNEAALVASEPGRPEDTSRTLVNGGQQFAVLTNVANTADPRFVTVTITVRPLAGGPSQRLVTVKRIDA</sequence>
<comment type="caution">
    <text evidence="11">The sequence shown here is derived from an EMBL/GenBank/DDBJ whole genome shotgun (WGS) entry which is preliminary data.</text>
</comment>
<dbReference type="PROSITE" id="PS00409">
    <property type="entry name" value="PROKAR_NTER_METHYL"/>
    <property type="match status" value="1"/>
</dbReference>
<dbReference type="AlphaFoldDB" id="A0A9X2EMM7"/>
<evidence type="ECO:0000256" key="8">
    <source>
        <dbReference type="ARBA" id="ARBA00023136"/>
    </source>
</evidence>
<keyword evidence="6 9" id="KW-0812">Transmembrane</keyword>
<comment type="function">
    <text evidence="9">Component of the type II secretion system required for the energy-dependent secretion of extracellular factors such as proteases and toxins from the periplasm.</text>
</comment>
<dbReference type="InterPro" id="IPR012902">
    <property type="entry name" value="N_methyl_site"/>
</dbReference>